<evidence type="ECO:0000256" key="1">
    <source>
        <dbReference type="ARBA" id="ARBA00004123"/>
    </source>
</evidence>
<dbReference type="GO" id="GO:0000981">
    <property type="term" value="F:DNA-binding transcription factor activity, RNA polymerase II-specific"/>
    <property type="evidence" value="ECO:0007669"/>
    <property type="project" value="TreeGrafter"/>
</dbReference>
<keyword evidence="3" id="KW-0238">DNA-binding</keyword>
<gene>
    <name evidence="6" type="ORF">CDV36_009745</name>
</gene>
<keyword evidence="2" id="KW-0805">Transcription regulation</keyword>
<evidence type="ECO:0000256" key="2">
    <source>
        <dbReference type="ARBA" id="ARBA00023015"/>
    </source>
</evidence>
<dbReference type="InterPro" id="IPR051089">
    <property type="entry name" value="prtT"/>
</dbReference>
<protein>
    <recommendedName>
        <fullName evidence="8">Transcription factor domain-containing protein</fullName>
    </recommendedName>
</protein>
<keyword evidence="4" id="KW-0804">Transcription</keyword>
<dbReference type="GO" id="GO:0000976">
    <property type="term" value="F:transcription cis-regulatory region binding"/>
    <property type="evidence" value="ECO:0007669"/>
    <property type="project" value="TreeGrafter"/>
</dbReference>
<reference evidence="6 7" key="1">
    <citation type="submission" date="2017-06" db="EMBL/GenBank/DDBJ databases">
        <title>Comparative genomic analysis of Ambrosia Fusariam Clade fungi.</title>
        <authorList>
            <person name="Stajich J.E."/>
            <person name="Carrillo J."/>
            <person name="Kijimoto T."/>
            <person name="Eskalen A."/>
            <person name="O'Donnell K."/>
            <person name="Kasson M."/>
        </authorList>
    </citation>
    <scope>NUCLEOTIDE SEQUENCE [LARGE SCALE GENOMIC DNA]</scope>
    <source>
        <strain evidence="6">UCR3666</strain>
    </source>
</reference>
<dbReference type="EMBL" id="NKUJ01000196">
    <property type="protein sequence ID" value="RMJ10632.1"/>
    <property type="molecule type" value="Genomic_DNA"/>
</dbReference>
<organism evidence="6 7">
    <name type="scientific">Fusarium kuroshium</name>
    <dbReference type="NCBI Taxonomy" id="2010991"/>
    <lineage>
        <taxon>Eukaryota</taxon>
        <taxon>Fungi</taxon>
        <taxon>Dikarya</taxon>
        <taxon>Ascomycota</taxon>
        <taxon>Pezizomycotina</taxon>
        <taxon>Sordariomycetes</taxon>
        <taxon>Hypocreomycetidae</taxon>
        <taxon>Hypocreales</taxon>
        <taxon>Nectriaceae</taxon>
        <taxon>Fusarium</taxon>
        <taxon>Fusarium solani species complex</taxon>
    </lineage>
</organism>
<dbReference type="GO" id="GO:0005634">
    <property type="term" value="C:nucleus"/>
    <property type="evidence" value="ECO:0007669"/>
    <property type="project" value="UniProtKB-SubCell"/>
</dbReference>
<dbReference type="OrthoDB" id="1600564at2759"/>
<keyword evidence="5" id="KW-0539">Nucleus</keyword>
<name>A0A3M2RZY3_9HYPO</name>
<evidence type="ECO:0008006" key="8">
    <source>
        <dbReference type="Google" id="ProtNLM"/>
    </source>
</evidence>
<evidence type="ECO:0000313" key="7">
    <source>
        <dbReference type="Proteomes" id="UP000277212"/>
    </source>
</evidence>
<evidence type="ECO:0000256" key="5">
    <source>
        <dbReference type="ARBA" id="ARBA00023242"/>
    </source>
</evidence>
<evidence type="ECO:0000256" key="4">
    <source>
        <dbReference type="ARBA" id="ARBA00023163"/>
    </source>
</evidence>
<keyword evidence="7" id="KW-1185">Reference proteome</keyword>
<dbReference type="PANTHER" id="PTHR31845">
    <property type="entry name" value="FINGER DOMAIN PROTEIN, PUTATIVE-RELATED"/>
    <property type="match status" value="1"/>
</dbReference>
<dbReference type="STRING" id="2010991.A0A3M2RZY3"/>
<dbReference type="AlphaFoldDB" id="A0A3M2RZY3"/>
<evidence type="ECO:0000313" key="6">
    <source>
        <dbReference type="EMBL" id="RMJ10632.1"/>
    </source>
</evidence>
<sequence>MADVNDVLVWNDPQTSTASTSTVSSGDRVEDYSLDELVADTQDATPFEAPVTVLHELVGTSEAESLISDFKSNWMSKFPFVVIPLEKSAVDIHAQSPFLCLCILGVTMDFLHPLRKRLYNEIMDQITSKIIRDAERSLDLLQGLLVYAAWYRHPLHIGKREAVLFVQLCTTLVYDLDLDKKMGLTAEEQHAVLGTFWLSASLRLMLNKPVGLPHSKQVDDCSRELAVSTACSSDPWAGYLAQLQSFMSKVDDEHHAHKTVYQSAGAEVLTQVLSIRYTRELEELKSSVSRALIGCPKSIERLMQMEIECAELSTLRFCLVESLWVSENTAARRSTMLWRALKLSRSIIENLINTPEAEVRQITFVTLDRVWTTFEILAKSTWALFQSLVGDKSQPVNQTAVRSILAESNFLKLISEVRNRLEKTARNVPEADKELELFNVFHSRVKLFAKCYDTRIKDSTGVDPWEVGEDVVVEQNDDVWEGGVDLRQEMADVPLVTHGQIFDELWWNEVMNGFL</sequence>
<dbReference type="PANTHER" id="PTHR31845:SF10">
    <property type="entry name" value="ZN(II)2CYS6 TRANSCRIPTION FACTOR (EUROFUNG)"/>
    <property type="match status" value="1"/>
</dbReference>
<dbReference type="Proteomes" id="UP000277212">
    <property type="component" value="Unassembled WGS sequence"/>
</dbReference>
<comment type="caution">
    <text evidence="6">The sequence shown here is derived from an EMBL/GenBank/DDBJ whole genome shotgun (WGS) entry which is preliminary data.</text>
</comment>
<proteinExistence type="predicted"/>
<evidence type="ECO:0000256" key="3">
    <source>
        <dbReference type="ARBA" id="ARBA00023125"/>
    </source>
</evidence>
<comment type="subcellular location">
    <subcellularLocation>
        <location evidence="1">Nucleus</location>
    </subcellularLocation>
</comment>
<accession>A0A3M2RZY3</accession>